<organism evidence="2 3">
    <name type="scientific">Winogradskya humida</name>
    <dbReference type="NCBI Taxonomy" id="113566"/>
    <lineage>
        <taxon>Bacteria</taxon>
        <taxon>Bacillati</taxon>
        <taxon>Actinomycetota</taxon>
        <taxon>Actinomycetes</taxon>
        <taxon>Micromonosporales</taxon>
        <taxon>Micromonosporaceae</taxon>
        <taxon>Winogradskya</taxon>
    </lineage>
</organism>
<dbReference type="CDD" id="cd02440">
    <property type="entry name" value="AdoMet_MTases"/>
    <property type="match status" value="1"/>
</dbReference>
<dbReference type="SUPFAM" id="SSF53335">
    <property type="entry name" value="S-adenosyl-L-methionine-dependent methyltransferases"/>
    <property type="match status" value="1"/>
</dbReference>
<evidence type="ECO:0000313" key="2">
    <source>
        <dbReference type="EMBL" id="GIE23872.1"/>
    </source>
</evidence>
<proteinExistence type="predicted"/>
<accession>A0ABQ4A0J7</accession>
<dbReference type="RefSeq" id="WP_203840921.1">
    <property type="nucleotide sequence ID" value="NZ_BAAATV010000003.1"/>
</dbReference>
<protein>
    <recommendedName>
        <fullName evidence="1">Methyltransferase domain-containing protein</fullName>
    </recommendedName>
</protein>
<dbReference type="Pfam" id="PF13649">
    <property type="entry name" value="Methyltransf_25"/>
    <property type="match status" value="1"/>
</dbReference>
<reference evidence="2 3" key="1">
    <citation type="submission" date="2021-01" db="EMBL/GenBank/DDBJ databases">
        <title>Whole genome shotgun sequence of Actinoplanes humidus NBRC 14915.</title>
        <authorList>
            <person name="Komaki H."/>
            <person name="Tamura T."/>
        </authorList>
    </citation>
    <scope>NUCLEOTIDE SEQUENCE [LARGE SCALE GENOMIC DNA]</scope>
    <source>
        <strain evidence="2 3">NBRC 14915</strain>
    </source>
</reference>
<dbReference type="Proteomes" id="UP000603200">
    <property type="component" value="Unassembled WGS sequence"/>
</dbReference>
<name>A0ABQ4A0J7_9ACTN</name>
<dbReference type="InterPro" id="IPR041698">
    <property type="entry name" value="Methyltransf_25"/>
</dbReference>
<evidence type="ECO:0000313" key="3">
    <source>
        <dbReference type="Proteomes" id="UP000603200"/>
    </source>
</evidence>
<keyword evidence="3" id="KW-1185">Reference proteome</keyword>
<evidence type="ECO:0000259" key="1">
    <source>
        <dbReference type="Pfam" id="PF13649"/>
    </source>
</evidence>
<sequence length="252" mass="27180">MSQQDLSVAAGPVPGDAFGQALLKAWRADGAPGVAYEVIERDDGMVTVNDVAKYLVPAPEWNPVERLACERAHGRVLDVGCGPGRHAVQLMTQGLMVIGLEPSPGAAAVARARDVTVVEGTVRGLEAEIGTFDTILLGGQNIGLLENPESAPGLLRKLAGRGRSGASLLGVSMDFAKMRNPVHRDYAERNRSAGRLAGQQRFRVRDGRLATPWFDYLMPSPAELEALCVDTPWRVHEFVTDGPHYLAHLRLD</sequence>
<gene>
    <name evidence="2" type="ORF">Ahu01nite_069740</name>
</gene>
<dbReference type="EMBL" id="BOMN01000100">
    <property type="protein sequence ID" value="GIE23872.1"/>
    <property type="molecule type" value="Genomic_DNA"/>
</dbReference>
<dbReference type="InterPro" id="IPR029063">
    <property type="entry name" value="SAM-dependent_MTases_sf"/>
</dbReference>
<comment type="caution">
    <text evidence="2">The sequence shown here is derived from an EMBL/GenBank/DDBJ whole genome shotgun (WGS) entry which is preliminary data.</text>
</comment>
<feature type="domain" description="Methyltransferase" evidence="1">
    <location>
        <begin position="76"/>
        <end position="149"/>
    </location>
</feature>
<dbReference type="Gene3D" id="3.40.50.150">
    <property type="entry name" value="Vaccinia Virus protein VP39"/>
    <property type="match status" value="1"/>
</dbReference>